<dbReference type="PROSITE" id="PS51892">
    <property type="entry name" value="SUBTILASE"/>
    <property type="match status" value="1"/>
</dbReference>
<dbReference type="InterPro" id="IPR013783">
    <property type="entry name" value="Ig-like_fold"/>
</dbReference>
<accession>A0ABR6YD53</accession>
<feature type="domain" description="Peptidase S8/S53" evidence="8">
    <location>
        <begin position="169"/>
        <end position="395"/>
    </location>
</feature>
<dbReference type="InterPro" id="IPR022398">
    <property type="entry name" value="Peptidase_S8_His-AS"/>
</dbReference>
<dbReference type="SUPFAM" id="SSF54897">
    <property type="entry name" value="Protease propeptides/inhibitors"/>
    <property type="match status" value="1"/>
</dbReference>
<dbReference type="Gene3D" id="2.60.40.10">
    <property type="entry name" value="Immunoglobulins"/>
    <property type="match status" value="1"/>
</dbReference>
<evidence type="ECO:0000259" key="8">
    <source>
        <dbReference type="Pfam" id="PF00082"/>
    </source>
</evidence>
<dbReference type="PRINTS" id="PR00723">
    <property type="entry name" value="SUBTILISIN"/>
</dbReference>
<dbReference type="PANTHER" id="PTHR43806:SF11">
    <property type="entry name" value="CEREVISIN-RELATED"/>
    <property type="match status" value="1"/>
</dbReference>
<feature type="signal peptide" evidence="7">
    <location>
        <begin position="1"/>
        <end position="37"/>
    </location>
</feature>
<keyword evidence="11" id="KW-1185">Reference proteome</keyword>
<feature type="active site" description="Charge relay system" evidence="5">
    <location>
        <position position="209"/>
    </location>
</feature>
<dbReference type="SUPFAM" id="SSF52743">
    <property type="entry name" value="Subtilisin-like"/>
    <property type="match status" value="1"/>
</dbReference>
<dbReference type="InterPro" id="IPR010259">
    <property type="entry name" value="S8pro/Inhibitor_I9"/>
</dbReference>
<evidence type="ECO:0000256" key="1">
    <source>
        <dbReference type="ARBA" id="ARBA00011073"/>
    </source>
</evidence>
<dbReference type="PROSITE" id="PS00137">
    <property type="entry name" value="SUBTILASE_HIS"/>
    <property type="match status" value="1"/>
</dbReference>
<dbReference type="Gene3D" id="3.40.50.200">
    <property type="entry name" value="Peptidase S8/S53 domain"/>
    <property type="match status" value="1"/>
</dbReference>
<reference evidence="10 11" key="1">
    <citation type="submission" date="2020-08" db="EMBL/GenBank/DDBJ databases">
        <title>Novel species isolated from subtropical streams in China.</title>
        <authorList>
            <person name="Lu H."/>
        </authorList>
    </citation>
    <scope>NUCLEOTIDE SEQUENCE [LARGE SCALE GENOMIC DNA]</scope>
    <source>
        <strain evidence="10 11">LX15W</strain>
    </source>
</reference>
<comment type="caution">
    <text evidence="10">The sequence shown here is derived from an EMBL/GenBank/DDBJ whole genome shotgun (WGS) entry which is preliminary data.</text>
</comment>
<dbReference type="InterPro" id="IPR000209">
    <property type="entry name" value="Peptidase_S8/S53_dom"/>
</dbReference>
<sequence>MTTHLHHYFSLRAVAKKMKIIGLGIFSLSITATNVLAASNPQQTNSASTKTALAPIVTKSAQAIVPDQYIVVFKQGTPASTIKAAQVEARNLGASVGFTYTRSLLGFSVKAPAASVDRLRALSGVSYVEADSKVSIDTIQTSPPTGLDRTSERLLPLDNRYTYSETGTGVHAYVLDTGIRSTHTQFGGRATGGFTSIADAWGTNDCHGHGTHVAGTIGGTTYGIAKQVNLHPVRVLDCGGTGTLSGVIAGVDWVTINATHPAVANMSLGGGLSPSLDTSVANSIASGVTYVVAAGNSNADACTASPANVPTAITVGNVNPTNDTRWPTSNWGSCLDLFGPGVNILSAGITNDTATASMTGTSMAAPHVAGVAALYLQNHTAASPATVWAAIHNADNVTTTVGWPGVINPGVGSPNELLHWGSLNDGHDDGDPHFTTVDGIHYDFQSAGEFIALRDRNGTQIQTRQTPIATTFNPGPNPYTGLASCVSLNTAVAAKLGNRRISYQPNLNGIPDPSGLQLRVDGVLTTLGASGLNFGGGARLAKTSVAGGLEANFPDGTTLIVTPGWWASQGKWYLNVSVFHTPANEGIMGAIAAGSWLPALPNGSSLGAMPTDLHQRYLDLNSSFANAWRVTSTSSLFDYASGTSTADFTVPSWPLEKPPCLIPRSDVKPVEPLDENTAQQACQAITDKTRKANCVFDVVATGEVGFAKTHLQSQLIEAGSTVVHLNDNQAQTAVGELAIFTATVQRNTSDRERLVPTGLVQFTINGKDEGPLSKLDASGQAVWKTSTIGAGVYQIGARYIPTQGSSFLPNNSLDLPHTVR</sequence>
<dbReference type="PROSITE" id="PS00138">
    <property type="entry name" value="SUBTILASE_SER"/>
    <property type="match status" value="1"/>
</dbReference>
<evidence type="ECO:0000256" key="3">
    <source>
        <dbReference type="ARBA" id="ARBA00022801"/>
    </source>
</evidence>
<feature type="active site" description="Charge relay system" evidence="5">
    <location>
        <position position="362"/>
    </location>
</feature>
<dbReference type="PANTHER" id="PTHR43806">
    <property type="entry name" value="PEPTIDASE S8"/>
    <property type="match status" value="1"/>
</dbReference>
<comment type="similarity">
    <text evidence="1 5 6">Belongs to the peptidase S8 family.</text>
</comment>
<dbReference type="InterPro" id="IPR023828">
    <property type="entry name" value="Peptidase_S8_Ser-AS"/>
</dbReference>
<dbReference type="InterPro" id="IPR023827">
    <property type="entry name" value="Peptidase_S8_Asp-AS"/>
</dbReference>
<keyword evidence="7" id="KW-0732">Signal</keyword>
<evidence type="ECO:0000256" key="6">
    <source>
        <dbReference type="RuleBase" id="RU003355"/>
    </source>
</evidence>
<dbReference type="Gene3D" id="3.30.70.80">
    <property type="entry name" value="Peptidase S8 propeptide/proteinase inhibitor I9"/>
    <property type="match status" value="1"/>
</dbReference>
<keyword evidence="3 5" id="KW-0378">Hydrolase</keyword>
<protein>
    <submittedName>
        <fullName evidence="10">S8 family serine peptidase</fullName>
    </submittedName>
</protein>
<dbReference type="Pfam" id="PF00082">
    <property type="entry name" value="Peptidase_S8"/>
    <property type="match status" value="1"/>
</dbReference>
<dbReference type="InterPro" id="IPR036852">
    <property type="entry name" value="Peptidase_S8/S53_dom_sf"/>
</dbReference>
<dbReference type="InterPro" id="IPR015500">
    <property type="entry name" value="Peptidase_S8_subtilisin-rel"/>
</dbReference>
<dbReference type="InterPro" id="IPR050131">
    <property type="entry name" value="Peptidase_S8_subtilisin-like"/>
</dbReference>
<feature type="domain" description="Inhibitor I9" evidence="9">
    <location>
        <begin position="68"/>
        <end position="136"/>
    </location>
</feature>
<dbReference type="InterPro" id="IPR034193">
    <property type="entry name" value="PCSK9_ProteinaseK-like"/>
</dbReference>
<dbReference type="EMBL" id="JACOGA010000011">
    <property type="protein sequence ID" value="MBC3874486.1"/>
    <property type="molecule type" value="Genomic_DNA"/>
</dbReference>
<dbReference type="CDD" id="cd04077">
    <property type="entry name" value="Peptidases_S8_PCSK9_ProteinaseK_like"/>
    <property type="match status" value="1"/>
</dbReference>
<feature type="chain" id="PRO_5045440248" evidence="7">
    <location>
        <begin position="38"/>
        <end position="820"/>
    </location>
</feature>
<dbReference type="InterPro" id="IPR037045">
    <property type="entry name" value="S8pro/Inhibitor_I9_sf"/>
</dbReference>
<keyword evidence="2 5" id="KW-0645">Protease</keyword>
<proteinExistence type="inferred from homology"/>
<dbReference type="PROSITE" id="PS00136">
    <property type="entry name" value="SUBTILASE_ASP"/>
    <property type="match status" value="1"/>
</dbReference>
<evidence type="ECO:0000256" key="5">
    <source>
        <dbReference type="PROSITE-ProRule" id="PRU01240"/>
    </source>
</evidence>
<organism evidence="10 11">
    <name type="scientific">Undibacterium flavidum</name>
    <dbReference type="NCBI Taxonomy" id="2762297"/>
    <lineage>
        <taxon>Bacteria</taxon>
        <taxon>Pseudomonadati</taxon>
        <taxon>Pseudomonadota</taxon>
        <taxon>Betaproteobacteria</taxon>
        <taxon>Burkholderiales</taxon>
        <taxon>Oxalobacteraceae</taxon>
        <taxon>Undibacterium</taxon>
    </lineage>
</organism>
<evidence type="ECO:0000256" key="4">
    <source>
        <dbReference type="ARBA" id="ARBA00022825"/>
    </source>
</evidence>
<keyword evidence="4 5" id="KW-0720">Serine protease</keyword>
<evidence type="ECO:0000259" key="9">
    <source>
        <dbReference type="Pfam" id="PF05922"/>
    </source>
</evidence>
<evidence type="ECO:0000256" key="7">
    <source>
        <dbReference type="SAM" id="SignalP"/>
    </source>
</evidence>
<dbReference type="Proteomes" id="UP000624279">
    <property type="component" value="Unassembled WGS sequence"/>
</dbReference>
<feature type="active site" description="Charge relay system" evidence="5">
    <location>
        <position position="176"/>
    </location>
</feature>
<dbReference type="Pfam" id="PF05922">
    <property type="entry name" value="Inhibitor_I9"/>
    <property type="match status" value="1"/>
</dbReference>
<evidence type="ECO:0000313" key="11">
    <source>
        <dbReference type="Proteomes" id="UP000624279"/>
    </source>
</evidence>
<evidence type="ECO:0000256" key="2">
    <source>
        <dbReference type="ARBA" id="ARBA00022670"/>
    </source>
</evidence>
<evidence type="ECO:0000313" key="10">
    <source>
        <dbReference type="EMBL" id="MBC3874486.1"/>
    </source>
</evidence>
<name>A0ABR6YD53_9BURK</name>
<gene>
    <name evidence="10" type="ORF">H8K55_12875</name>
</gene>